<dbReference type="OrthoDB" id="51558at2157"/>
<evidence type="ECO:0000256" key="2">
    <source>
        <dbReference type="SAM" id="Phobius"/>
    </source>
</evidence>
<dbReference type="AlphaFoldDB" id="A0A345E467"/>
<reference evidence="4 5" key="1">
    <citation type="submission" date="2018-07" db="EMBL/GenBank/DDBJ databases">
        <title>Genome sequences of Haloplanus sp. CBA1112.</title>
        <authorList>
            <person name="Kim Y.B."/>
            <person name="Roh S.W."/>
        </authorList>
    </citation>
    <scope>NUCLEOTIDE SEQUENCE [LARGE SCALE GENOMIC DNA]</scope>
    <source>
        <strain evidence="4 5">CBA1112</strain>
    </source>
</reference>
<accession>A0A345EDT5</accession>
<dbReference type="GeneID" id="37287545"/>
<dbReference type="KEGG" id="haq:DU484_11165"/>
<keyword evidence="2" id="KW-0812">Transmembrane</keyword>
<dbReference type="RefSeq" id="WP_114586123.1">
    <property type="nucleotide sequence ID" value="NZ_CP031148.1"/>
</dbReference>
<keyword evidence="2" id="KW-1133">Transmembrane helix</keyword>
<dbReference type="EMBL" id="CP031150">
    <property type="protein sequence ID" value="AXG06989.1"/>
    <property type="molecule type" value="Genomic_DNA"/>
</dbReference>
<evidence type="ECO:0000256" key="1">
    <source>
        <dbReference type="SAM" id="MobiDB-lite"/>
    </source>
</evidence>
<sequence>MDRPSEMDAFEEYDGPRGFARQAFVTGAAVTLPLIVTLVVLGAVVDFVSQQLDPVVGFFTSVTGLQPASDTTLKVVAILSILAAIFCIGVWTERRPNRSGFGAFFDTLVSRIPGVGSLYQSIDEMSGLLLDSDTDSFQEVKLVEFPDKGTYAFAFLTAETPDVVCEGVGETEGMITVFLPMAPNPVMGGYVLHVAEEHVFDVDMTVEEGIQSIVTSGVATGRRSEEELTDGMLDRFERRLDAADVMVGIEELEETARETVAAARERAAMDDVEDGDGEAEGRGRTSE</sequence>
<name>A0A345E467_9EURY</name>
<proteinExistence type="predicted"/>
<dbReference type="InterPro" id="IPR007462">
    <property type="entry name" value="COV1-like"/>
</dbReference>
<dbReference type="Proteomes" id="UP000252985">
    <property type="component" value="Chromosome"/>
</dbReference>
<dbReference type="Proteomes" id="UP000253273">
    <property type="component" value="Chromosome"/>
</dbReference>
<keyword evidence="6" id="KW-1185">Reference proteome</keyword>
<dbReference type="EMBL" id="CP031148">
    <property type="protein sequence ID" value="AXG10357.1"/>
    <property type="molecule type" value="Genomic_DNA"/>
</dbReference>
<accession>A0A345E467</accession>
<feature type="region of interest" description="Disordered" evidence="1">
    <location>
        <begin position="259"/>
        <end position="287"/>
    </location>
</feature>
<dbReference type="Pfam" id="PF04367">
    <property type="entry name" value="DUF502"/>
    <property type="match status" value="1"/>
</dbReference>
<evidence type="ECO:0000313" key="3">
    <source>
        <dbReference type="EMBL" id="AXG06989.1"/>
    </source>
</evidence>
<evidence type="ECO:0000313" key="6">
    <source>
        <dbReference type="Proteomes" id="UP000253273"/>
    </source>
</evidence>
<feature type="transmembrane region" description="Helical" evidence="2">
    <location>
        <begin position="71"/>
        <end position="91"/>
    </location>
</feature>
<dbReference type="PANTHER" id="PTHR31876:SF26">
    <property type="entry name" value="PROTEIN LIKE COV 2"/>
    <property type="match status" value="1"/>
</dbReference>
<evidence type="ECO:0000313" key="5">
    <source>
        <dbReference type="Proteomes" id="UP000252985"/>
    </source>
</evidence>
<feature type="transmembrane region" description="Helical" evidence="2">
    <location>
        <begin position="23"/>
        <end position="45"/>
    </location>
</feature>
<protein>
    <submittedName>
        <fullName evidence="3">DUF502 domain-containing protein</fullName>
    </submittedName>
</protein>
<dbReference type="KEGG" id="haj:DU500_11440"/>
<dbReference type="PANTHER" id="PTHR31876">
    <property type="entry name" value="COV-LIKE PROTEIN 1"/>
    <property type="match status" value="1"/>
</dbReference>
<keyword evidence="2" id="KW-0472">Membrane</keyword>
<organism evidence="3 6">
    <name type="scientific">Haloplanus rubicundus</name>
    <dbReference type="NCBI Taxonomy" id="1547898"/>
    <lineage>
        <taxon>Archaea</taxon>
        <taxon>Methanobacteriati</taxon>
        <taxon>Methanobacteriota</taxon>
        <taxon>Stenosarchaea group</taxon>
        <taxon>Halobacteria</taxon>
        <taxon>Halobacteriales</taxon>
        <taxon>Haloferacaceae</taxon>
        <taxon>Haloplanus</taxon>
    </lineage>
</organism>
<reference evidence="3 6" key="2">
    <citation type="submission" date="2018-07" db="EMBL/GenBank/DDBJ databases">
        <title>Genome sequences of Haloplanus sp. CBA1113.</title>
        <authorList>
            <person name="Kim Y.B."/>
            <person name="Roh S.W."/>
        </authorList>
    </citation>
    <scope>NUCLEOTIDE SEQUENCE [LARGE SCALE GENOMIC DNA]</scope>
    <source>
        <strain evidence="3 6">CBA1113</strain>
    </source>
</reference>
<gene>
    <name evidence="4" type="ORF">DU484_11165</name>
    <name evidence="3" type="ORF">DU500_11440</name>
</gene>
<evidence type="ECO:0000313" key="4">
    <source>
        <dbReference type="EMBL" id="AXG10357.1"/>
    </source>
</evidence>